<protein>
    <submittedName>
        <fullName evidence="2">Uncharacterized protein</fullName>
    </submittedName>
</protein>
<organism evidence="1 2">
    <name type="scientific">Meloidogyne incognita</name>
    <name type="common">Southern root-knot nematode worm</name>
    <name type="synonym">Oxyuris incognita</name>
    <dbReference type="NCBI Taxonomy" id="6306"/>
    <lineage>
        <taxon>Eukaryota</taxon>
        <taxon>Metazoa</taxon>
        <taxon>Ecdysozoa</taxon>
        <taxon>Nematoda</taxon>
        <taxon>Chromadorea</taxon>
        <taxon>Rhabditida</taxon>
        <taxon>Tylenchina</taxon>
        <taxon>Tylenchomorpha</taxon>
        <taxon>Tylenchoidea</taxon>
        <taxon>Meloidogynidae</taxon>
        <taxon>Meloidogyninae</taxon>
        <taxon>Meloidogyne</taxon>
        <taxon>Meloidogyne incognita group</taxon>
    </lineage>
</organism>
<dbReference type="WBParaSite" id="Minc3s00059g03052">
    <property type="protein sequence ID" value="Minc3s00059g03052"/>
    <property type="gene ID" value="Minc3s00059g03052"/>
</dbReference>
<sequence>MLLIYKSDKKKHLVTSCERPERSIRNIFYSPYALIISTDCENSPIYISFLSQCMQYYT</sequence>
<evidence type="ECO:0000313" key="2">
    <source>
        <dbReference type="WBParaSite" id="Minc3s00059g03052"/>
    </source>
</evidence>
<keyword evidence="1" id="KW-1185">Reference proteome</keyword>
<dbReference type="AlphaFoldDB" id="A0A914KNR2"/>
<dbReference type="Proteomes" id="UP000887563">
    <property type="component" value="Unplaced"/>
</dbReference>
<reference evidence="2" key="1">
    <citation type="submission" date="2022-11" db="UniProtKB">
        <authorList>
            <consortium name="WormBaseParasite"/>
        </authorList>
    </citation>
    <scope>IDENTIFICATION</scope>
</reference>
<accession>A0A914KNR2</accession>
<proteinExistence type="predicted"/>
<name>A0A914KNR2_MELIC</name>
<evidence type="ECO:0000313" key="1">
    <source>
        <dbReference type="Proteomes" id="UP000887563"/>
    </source>
</evidence>